<feature type="compositionally biased region" description="Low complexity" evidence="4">
    <location>
        <begin position="39"/>
        <end position="67"/>
    </location>
</feature>
<dbReference type="PANTHER" id="PTHR45917:SF6">
    <property type="entry name" value="CALCIUM-BINDING PROTEIN 4 ISOFORM X1"/>
    <property type="match status" value="1"/>
</dbReference>
<accession>A0AAJ8DP40</accession>
<dbReference type="Gene3D" id="1.10.238.10">
    <property type="entry name" value="EF-hand"/>
    <property type="match status" value="2"/>
</dbReference>
<dbReference type="GeneID" id="108896529"/>
<evidence type="ECO:0000259" key="5">
    <source>
        <dbReference type="PROSITE" id="PS50222"/>
    </source>
</evidence>
<keyword evidence="1" id="KW-0479">Metal-binding</keyword>
<dbReference type="KEGG" id="lcf:108896529"/>
<dbReference type="PANTHER" id="PTHR45917">
    <property type="entry name" value="CALCIUM-BINDING PROTEIN 1-RELATED"/>
    <property type="match status" value="1"/>
</dbReference>
<dbReference type="CTD" id="57010"/>
<dbReference type="CDD" id="cd00051">
    <property type="entry name" value="EFh"/>
    <property type="match status" value="2"/>
</dbReference>
<evidence type="ECO:0000313" key="7">
    <source>
        <dbReference type="RefSeq" id="XP_050926232.1"/>
    </source>
</evidence>
<dbReference type="RefSeq" id="XP_050926232.1">
    <property type="nucleotide sequence ID" value="XM_051070275.1"/>
</dbReference>
<evidence type="ECO:0000313" key="6">
    <source>
        <dbReference type="Proteomes" id="UP000694890"/>
    </source>
</evidence>
<dbReference type="FunFam" id="1.10.238.10:FF:000037">
    <property type="entry name" value="calcium-binding protein 1 isoform X2"/>
    <property type="match status" value="1"/>
</dbReference>
<organism evidence="6 7">
    <name type="scientific">Lates calcarifer</name>
    <name type="common">Barramundi</name>
    <name type="synonym">Holocentrus calcarifer</name>
    <dbReference type="NCBI Taxonomy" id="8187"/>
    <lineage>
        <taxon>Eukaryota</taxon>
        <taxon>Metazoa</taxon>
        <taxon>Chordata</taxon>
        <taxon>Craniata</taxon>
        <taxon>Vertebrata</taxon>
        <taxon>Euteleostomi</taxon>
        <taxon>Actinopterygii</taxon>
        <taxon>Neopterygii</taxon>
        <taxon>Teleostei</taxon>
        <taxon>Neoteleostei</taxon>
        <taxon>Acanthomorphata</taxon>
        <taxon>Carangaria</taxon>
        <taxon>Carangaria incertae sedis</taxon>
        <taxon>Centropomidae</taxon>
        <taxon>Lates</taxon>
    </lineage>
</organism>
<dbReference type="PROSITE" id="PS50222">
    <property type="entry name" value="EF_HAND_2"/>
    <property type="match status" value="3"/>
</dbReference>
<evidence type="ECO:0000256" key="3">
    <source>
        <dbReference type="ARBA" id="ARBA00022837"/>
    </source>
</evidence>
<reference evidence="7" key="1">
    <citation type="submission" date="2025-08" db="UniProtKB">
        <authorList>
            <consortium name="RefSeq"/>
        </authorList>
    </citation>
    <scope>IDENTIFICATION</scope>
    <source>
        <tissue evidence="7">Brain</tissue>
    </source>
</reference>
<dbReference type="InterPro" id="IPR043582">
    <property type="entry name" value="CaBP1/2/4/5"/>
</dbReference>
<dbReference type="AlphaFoldDB" id="A0AAJ8DP40"/>
<dbReference type="GO" id="GO:0005509">
    <property type="term" value="F:calcium ion binding"/>
    <property type="evidence" value="ECO:0007669"/>
    <property type="project" value="InterPro"/>
</dbReference>
<sequence length="283" mass="31413">MRDGGSLFDYISRPPPRSHIPLHIYLSLPAGMSLKSAKGSPDSRASSAASMSPRGGRGAAAGRSPASGRFKNKALQLSLSKKFCSKSQSPSAQGKGSHEEESRRRGKRSLSNSSAVAAAYIAYLNKLFGQERELMPEELDELQEAFKEFDYDADGFIHYKDIADCMRTMGYMPTEMELIEIIQQIKMKWGGHVDFDDFCTLMGPRMLAETAHMVGLKELRCAFKQFDCDGDGKITLDELKEGMKTLLGEKLKKGELEEILGDIDLNKDGNIDFDEFVMMLSAR</sequence>
<feature type="compositionally biased region" description="Polar residues" evidence="4">
    <location>
        <begin position="82"/>
        <end position="94"/>
    </location>
</feature>
<feature type="domain" description="EF-hand" evidence="5">
    <location>
        <begin position="251"/>
        <end position="283"/>
    </location>
</feature>
<evidence type="ECO:0000256" key="1">
    <source>
        <dbReference type="ARBA" id="ARBA00022723"/>
    </source>
</evidence>
<dbReference type="InterPro" id="IPR011992">
    <property type="entry name" value="EF-hand-dom_pair"/>
</dbReference>
<feature type="region of interest" description="Disordered" evidence="4">
    <location>
        <begin position="35"/>
        <end position="67"/>
    </location>
</feature>
<dbReference type="PROSITE" id="PS00018">
    <property type="entry name" value="EF_HAND_1"/>
    <property type="match status" value="2"/>
</dbReference>
<feature type="domain" description="EF-hand" evidence="5">
    <location>
        <begin position="137"/>
        <end position="172"/>
    </location>
</feature>
<dbReference type="GO" id="GO:0005246">
    <property type="term" value="F:calcium channel regulator activity"/>
    <property type="evidence" value="ECO:0007669"/>
    <property type="project" value="TreeGrafter"/>
</dbReference>
<dbReference type="GO" id="GO:0005737">
    <property type="term" value="C:cytoplasm"/>
    <property type="evidence" value="ECO:0007669"/>
    <property type="project" value="TreeGrafter"/>
</dbReference>
<name>A0AAJ8DP40_LATCA</name>
<evidence type="ECO:0000256" key="2">
    <source>
        <dbReference type="ARBA" id="ARBA00022737"/>
    </source>
</evidence>
<dbReference type="FunFam" id="1.10.238.10:FF:000069">
    <property type="entry name" value="calcium-binding protein 1 isoform X1"/>
    <property type="match status" value="1"/>
</dbReference>
<dbReference type="InterPro" id="IPR002048">
    <property type="entry name" value="EF_hand_dom"/>
</dbReference>
<dbReference type="Proteomes" id="UP000694890">
    <property type="component" value="Linkage group LG5"/>
</dbReference>
<protein>
    <submittedName>
        <fullName evidence="7">Calcium-binding protein 4</fullName>
    </submittedName>
</protein>
<dbReference type="Pfam" id="PF13405">
    <property type="entry name" value="EF-hand_6"/>
    <property type="match status" value="1"/>
</dbReference>
<gene>
    <name evidence="7" type="primary">cabp4</name>
</gene>
<proteinExistence type="predicted"/>
<keyword evidence="2" id="KW-0677">Repeat</keyword>
<feature type="domain" description="EF-hand" evidence="5">
    <location>
        <begin position="214"/>
        <end position="249"/>
    </location>
</feature>
<dbReference type="Pfam" id="PF13499">
    <property type="entry name" value="EF-hand_7"/>
    <property type="match status" value="1"/>
</dbReference>
<evidence type="ECO:0000256" key="4">
    <source>
        <dbReference type="SAM" id="MobiDB-lite"/>
    </source>
</evidence>
<dbReference type="SUPFAM" id="SSF47473">
    <property type="entry name" value="EF-hand"/>
    <property type="match status" value="1"/>
</dbReference>
<dbReference type="InterPro" id="IPR018247">
    <property type="entry name" value="EF_Hand_1_Ca_BS"/>
</dbReference>
<feature type="region of interest" description="Disordered" evidence="4">
    <location>
        <begin position="82"/>
        <end position="110"/>
    </location>
</feature>
<keyword evidence="3" id="KW-0106">Calcium</keyword>
<dbReference type="SMART" id="SM00054">
    <property type="entry name" value="EFh"/>
    <property type="match status" value="3"/>
</dbReference>